<evidence type="ECO:0000256" key="1">
    <source>
        <dbReference type="ARBA" id="ARBA00004167"/>
    </source>
</evidence>
<evidence type="ECO:0000313" key="9">
    <source>
        <dbReference type="EMBL" id="KAG2176215.1"/>
    </source>
</evidence>
<feature type="compositionally biased region" description="Acidic residues" evidence="6">
    <location>
        <begin position="397"/>
        <end position="444"/>
    </location>
</feature>
<evidence type="ECO:0000256" key="3">
    <source>
        <dbReference type="ARBA" id="ARBA00022692"/>
    </source>
</evidence>
<name>A0A8H7PM09_MORIS</name>
<gene>
    <name evidence="9" type="ORF">INT43_005449</name>
</gene>
<evidence type="ECO:0000259" key="8">
    <source>
        <dbReference type="PROSITE" id="PS51778"/>
    </source>
</evidence>
<organism evidence="9 10">
    <name type="scientific">Mortierella isabellina</name>
    <name type="common">Filamentous fungus</name>
    <name type="synonym">Umbelopsis isabellina</name>
    <dbReference type="NCBI Taxonomy" id="91625"/>
    <lineage>
        <taxon>Eukaryota</taxon>
        <taxon>Fungi</taxon>
        <taxon>Fungi incertae sedis</taxon>
        <taxon>Mucoromycota</taxon>
        <taxon>Mucoromycotina</taxon>
        <taxon>Umbelopsidomycetes</taxon>
        <taxon>Umbelopsidales</taxon>
        <taxon>Umbelopsidaceae</taxon>
        <taxon>Umbelopsis</taxon>
    </lineage>
</organism>
<keyword evidence="5 7" id="KW-0472">Membrane</keyword>
<dbReference type="EMBL" id="JAEPQZ010000010">
    <property type="protein sequence ID" value="KAG2176215.1"/>
    <property type="molecule type" value="Genomic_DNA"/>
</dbReference>
<dbReference type="Gene3D" id="2.30.29.30">
    <property type="entry name" value="Pleckstrin-homology domain (PH domain)/Phosphotyrosine-binding domain (PTB)"/>
    <property type="match status" value="1"/>
</dbReference>
<feature type="compositionally biased region" description="Polar residues" evidence="6">
    <location>
        <begin position="861"/>
        <end position="871"/>
    </location>
</feature>
<feature type="compositionally biased region" description="Basic and acidic residues" evidence="6">
    <location>
        <begin position="708"/>
        <end position="717"/>
    </location>
</feature>
<feature type="compositionally biased region" description="Basic and acidic residues" evidence="6">
    <location>
        <begin position="841"/>
        <end position="850"/>
    </location>
</feature>
<feature type="transmembrane region" description="Helical" evidence="7">
    <location>
        <begin position="775"/>
        <end position="796"/>
    </location>
</feature>
<feature type="region of interest" description="Disordered" evidence="6">
    <location>
        <begin position="397"/>
        <end position="518"/>
    </location>
</feature>
<dbReference type="GO" id="GO:0005789">
    <property type="term" value="C:endoplasmic reticulum membrane"/>
    <property type="evidence" value="ECO:0007669"/>
    <property type="project" value="TreeGrafter"/>
</dbReference>
<dbReference type="AlphaFoldDB" id="A0A8H7PM09"/>
<accession>A0A8H7PM09</accession>
<dbReference type="InterPro" id="IPR031968">
    <property type="entry name" value="VASt"/>
</dbReference>
<dbReference type="PANTHER" id="PTHR23319:SF4">
    <property type="entry name" value="GRAM DOMAIN CONTAINING 1B, ISOFORM E"/>
    <property type="match status" value="1"/>
</dbReference>
<feature type="region of interest" description="Disordered" evidence="6">
    <location>
        <begin position="703"/>
        <end position="741"/>
    </location>
</feature>
<proteinExistence type="inferred from homology"/>
<dbReference type="GO" id="GO:0032934">
    <property type="term" value="F:sterol binding"/>
    <property type="evidence" value="ECO:0007669"/>
    <property type="project" value="TreeGrafter"/>
</dbReference>
<dbReference type="GO" id="GO:0032541">
    <property type="term" value="C:cortical endoplasmic reticulum"/>
    <property type="evidence" value="ECO:0007669"/>
    <property type="project" value="TreeGrafter"/>
</dbReference>
<comment type="similarity">
    <text evidence="2">Belongs to the YSP2 family.</text>
</comment>
<dbReference type="OrthoDB" id="2162691at2759"/>
<dbReference type="InterPro" id="IPR011993">
    <property type="entry name" value="PH-like_dom_sf"/>
</dbReference>
<dbReference type="InterPro" id="IPR051482">
    <property type="entry name" value="Cholesterol_transport"/>
</dbReference>
<feature type="region of interest" description="Disordered" evidence="6">
    <location>
        <begin position="180"/>
        <end position="252"/>
    </location>
</feature>
<keyword evidence="10" id="KW-1185">Reference proteome</keyword>
<feature type="compositionally biased region" description="Basic and acidic residues" evidence="6">
    <location>
        <begin position="467"/>
        <end position="497"/>
    </location>
</feature>
<dbReference type="GO" id="GO:0005739">
    <property type="term" value="C:mitochondrion"/>
    <property type="evidence" value="ECO:0007669"/>
    <property type="project" value="TreeGrafter"/>
</dbReference>
<dbReference type="Proteomes" id="UP000654370">
    <property type="component" value="Unassembled WGS sequence"/>
</dbReference>
<evidence type="ECO:0000256" key="6">
    <source>
        <dbReference type="SAM" id="MobiDB-lite"/>
    </source>
</evidence>
<evidence type="ECO:0000256" key="5">
    <source>
        <dbReference type="ARBA" id="ARBA00023136"/>
    </source>
</evidence>
<sequence length="900" mass="99377">MANESDNSFLTSVITAASTTASSLATNLSDRLKDPSPEINPDASSGEEIMQKPRSQTPDPAKPDTAMNVQKRNSGRIHSHTISGDRPPIIITNPRFMPSPQRRNSDGGSPRPPLPTALGDDLQPAAPVAPTTATTEAAAIFSSTAPSLSLEHLVNTSKPISDAGSVHSVASDSALMNEAKTPIADPETPVTKDMLLVPKKRGRARGSSVSTAHSDSKSVSLSRTNSVSSRKATSTRRKDSDDTEGEAGSDVASAATGSIASACGMDLANAKRNSDYHALFRSVPEDDVLIEDYGCALQKEILVQGRMYISETYVCFNANIFGWVTNLVIAFTEIVAIEKRMTAKFIPNAIQISTLHSKHLFASFLSRDQAYDQLVEIWHVAHPNLNGRSLKKIDGLEDENDEEENDSDSYSDETDDSDSEYDSDEYTEVSEDEDEEAEDEGEITEDGKHAPDRQASVHTLPLPAAKETLEQENRRRAVSEVTPRPDAKDLLKPKADGSKPGSSAEDSGVEQTKASAKAVKHAPTECECAKNDEHFSQVGLDETYTGTLETIYNLLYNSGFRKKFLEEKEKSTDVNIGNWEKGSGDIKLAREITYIKYLGGSIGPKSTKCILKEEVLHCDYDDYISQLTTTQTPDVPSGSSFCVKTRTCLTWAGDNKVRMYVTFQVEFSKSSWLKSTIEKASTDGQLAHYKLLDESVRKYIKQHPNEFGGDKNADKGERKKKKKRRRREPKKKDQENADAANHNKGTLHKLISPFLFIGGLLWSGIKFVIEHVQIPTAQHMTMLFMLFMLVLSLLAAQKMADMERQLELLTSQIQGFPSQGVWIGERERDQVWQWLLNKDKDGSTSEHHATPLEASEADRSAWNTATSSNVHNKQDLDHELAQLGIRVQEAQHRLQKMSQE</sequence>
<feature type="region of interest" description="Disordered" evidence="6">
    <location>
        <begin position="841"/>
        <end position="874"/>
    </location>
</feature>
<feature type="compositionally biased region" description="Basic residues" evidence="6">
    <location>
        <begin position="718"/>
        <end position="729"/>
    </location>
</feature>
<evidence type="ECO:0000256" key="2">
    <source>
        <dbReference type="ARBA" id="ARBA00006582"/>
    </source>
</evidence>
<reference evidence="9" key="1">
    <citation type="submission" date="2020-12" db="EMBL/GenBank/DDBJ databases">
        <title>Metabolic potential, ecology and presence of endohyphal bacteria is reflected in genomic diversity of Mucoromycotina.</title>
        <authorList>
            <person name="Muszewska A."/>
            <person name="Okrasinska A."/>
            <person name="Steczkiewicz K."/>
            <person name="Drgas O."/>
            <person name="Orlowska M."/>
            <person name="Perlinska-Lenart U."/>
            <person name="Aleksandrzak-Piekarczyk T."/>
            <person name="Szatraj K."/>
            <person name="Zielenkiewicz U."/>
            <person name="Pilsyk S."/>
            <person name="Malc E."/>
            <person name="Mieczkowski P."/>
            <person name="Kruszewska J.S."/>
            <person name="Biernat P."/>
            <person name="Pawlowska J."/>
        </authorList>
    </citation>
    <scope>NUCLEOTIDE SEQUENCE</scope>
    <source>
        <strain evidence="9">WA0000067209</strain>
    </source>
</reference>
<dbReference type="GO" id="GO:0032366">
    <property type="term" value="P:intracellular sterol transport"/>
    <property type="evidence" value="ECO:0007669"/>
    <property type="project" value="TreeGrafter"/>
</dbReference>
<dbReference type="SMART" id="SM00568">
    <property type="entry name" value="GRAM"/>
    <property type="match status" value="1"/>
</dbReference>
<dbReference type="PROSITE" id="PS51778">
    <property type="entry name" value="VAST"/>
    <property type="match status" value="1"/>
</dbReference>
<feature type="compositionally biased region" description="Polar residues" evidence="6">
    <location>
        <begin position="500"/>
        <end position="514"/>
    </location>
</feature>
<feature type="compositionally biased region" description="Low complexity" evidence="6">
    <location>
        <begin position="217"/>
        <end position="231"/>
    </location>
</feature>
<dbReference type="PANTHER" id="PTHR23319">
    <property type="entry name" value="GRAM DOMAIN CONTAINING 1B, ISOFORM E"/>
    <property type="match status" value="1"/>
</dbReference>
<feature type="domain" description="VASt" evidence="8">
    <location>
        <begin position="534"/>
        <end position="704"/>
    </location>
</feature>
<dbReference type="GO" id="GO:0005886">
    <property type="term" value="C:plasma membrane"/>
    <property type="evidence" value="ECO:0007669"/>
    <property type="project" value="TreeGrafter"/>
</dbReference>
<comment type="caution">
    <text evidence="9">The sequence shown here is derived from an EMBL/GenBank/DDBJ whole genome shotgun (WGS) entry which is preliminary data.</text>
</comment>
<protein>
    <recommendedName>
        <fullName evidence="8">VASt domain-containing protein</fullName>
    </recommendedName>
</protein>
<dbReference type="GO" id="GO:0140268">
    <property type="term" value="C:endoplasmic reticulum-plasma membrane contact site"/>
    <property type="evidence" value="ECO:0007669"/>
    <property type="project" value="TreeGrafter"/>
</dbReference>
<dbReference type="CDD" id="cd13220">
    <property type="entry name" value="PH-GRAM_GRAMDC"/>
    <property type="match status" value="1"/>
</dbReference>
<keyword evidence="3 7" id="KW-0812">Transmembrane</keyword>
<evidence type="ECO:0000313" key="10">
    <source>
        <dbReference type="Proteomes" id="UP000654370"/>
    </source>
</evidence>
<dbReference type="InterPro" id="IPR004182">
    <property type="entry name" value="GRAM"/>
</dbReference>
<dbReference type="GO" id="GO:0120015">
    <property type="term" value="F:sterol transfer activity"/>
    <property type="evidence" value="ECO:0007669"/>
    <property type="project" value="TreeGrafter"/>
</dbReference>
<dbReference type="Pfam" id="PF16016">
    <property type="entry name" value="VASt"/>
    <property type="match status" value="1"/>
</dbReference>
<keyword evidence="4 7" id="KW-1133">Transmembrane helix</keyword>
<evidence type="ECO:0000256" key="7">
    <source>
        <dbReference type="SAM" id="Phobius"/>
    </source>
</evidence>
<comment type="subcellular location">
    <subcellularLocation>
        <location evidence="1">Membrane</location>
        <topology evidence="1">Single-pass membrane protein</topology>
    </subcellularLocation>
</comment>
<evidence type="ECO:0000256" key="4">
    <source>
        <dbReference type="ARBA" id="ARBA00022989"/>
    </source>
</evidence>
<dbReference type="Pfam" id="PF02893">
    <property type="entry name" value="GRAM"/>
    <property type="match status" value="1"/>
</dbReference>
<feature type="region of interest" description="Disordered" evidence="6">
    <location>
        <begin position="26"/>
        <end position="131"/>
    </location>
</feature>